<feature type="region of interest" description="Disordered" evidence="4">
    <location>
        <begin position="767"/>
        <end position="799"/>
    </location>
</feature>
<dbReference type="GeneID" id="114346261"/>
<dbReference type="Pfam" id="PF06881">
    <property type="entry name" value="Elongin_A"/>
    <property type="match status" value="1"/>
</dbReference>
<feature type="compositionally biased region" description="Basic and acidic residues" evidence="4">
    <location>
        <begin position="768"/>
        <end position="784"/>
    </location>
</feature>
<dbReference type="Gene3D" id="1.20.930.10">
    <property type="entry name" value="Conserved domain common to transcription factors TFIIS, elongin A, CRSP70"/>
    <property type="match status" value="1"/>
</dbReference>
<dbReference type="InterPro" id="IPR010684">
    <property type="entry name" value="RNA_pol_II_trans_fac_SIII_A"/>
</dbReference>
<sequence>MTSSNDDVIKAILQYQERLERYKTSKSEDKIQYVLGKLGKLPIRTSHLETTGVGRTVNALKKFGGEVGEIAKDLVISWKEMVLEEEKAAQETSMETEEDADSNYSSENENKDCKKDISKETVSGTSDGNESEGYDSKREVPNRSDTEKKSNNEKPRNNGSRDSSSESSEEEEKHSKYDKHSSSKRRYSSESSSDRHSTKKSNSNKETRKKRDSSESDSGDRHRSKKSSKDTKKRRHSSESSSDDRHSSKKSRRDTSPKSSHKHKSSKDEHKSSKDEKERSDKKDKHSSSKHRESSEKHKSSSEKHKDSSEKSESKKDSEEEKKHRSKKEHEDTHSSNKSEKHKKPEERENSHSNAKYEKSKKHEEKSDKHSQSSHSSKHRDKESPHSSSDKKHSKEKDKREKEKSESKKERKEEKKPKEIIAEQKKSEHKSKESSSSSKHDSSEKKNKIKKEKEVVKKVQQQKIIHGIDSESGASFAEALGMCGPYVSSPKKKPIVEKKKESSSVDKYVDSDEYEPVPVSKPKTMTKYDDGASSSSSKVVVPSLMKEPEPLTISLSSLLPEISPNYKPLCVPFDNQPKRIISDDEALSRVMMNKNQRTKVYSGNKTIGKVESLFQICVRILQDNIDALEYTGGVPYLILKPIMERATPDQLFNLEHHNPYLIEDTDGLWKLHCQKDFRTKRREEMESWRDMYMRCLDEREAKLNAVTATIKQSQTVAIPVRTTKLAYVESEYVKPPRNVARKQAKNGTVSTDRKVLPSQKVTALAKSGEAEKIAVPDPGKRAADRSGSSGSVSAAAMKPKKAPLMAKTLSFLKNRFKR</sequence>
<dbReference type="InterPro" id="IPR017923">
    <property type="entry name" value="TFIIS_N"/>
</dbReference>
<dbReference type="EnsemblMetazoa" id="XM_028297064.2">
    <property type="protein sequence ID" value="XP_028152865.2"/>
    <property type="gene ID" value="LOC114346261"/>
</dbReference>
<dbReference type="SUPFAM" id="SSF47676">
    <property type="entry name" value="Conserved domain common to transcription factors TFIIS, elongin A, CRSP70"/>
    <property type="match status" value="1"/>
</dbReference>
<feature type="region of interest" description="Disordered" evidence="4">
    <location>
        <begin position="487"/>
        <end position="534"/>
    </location>
</feature>
<dbReference type="InterPro" id="IPR035441">
    <property type="entry name" value="TFIIS/LEDGF_dom_sf"/>
</dbReference>
<feature type="compositionally biased region" description="Low complexity" evidence="4">
    <location>
        <begin position="785"/>
        <end position="799"/>
    </location>
</feature>
<evidence type="ECO:0000259" key="5">
    <source>
        <dbReference type="PROSITE" id="PS51319"/>
    </source>
</evidence>
<feature type="compositionally biased region" description="Basic and acidic residues" evidence="4">
    <location>
        <begin position="134"/>
        <end position="156"/>
    </location>
</feature>
<evidence type="ECO:0000256" key="4">
    <source>
        <dbReference type="SAM" id="MobiDB-lite"/>
    </source>
</evidence>
<evidence type="ECO:0000256" key="1">
    <source>
        <dbReference type="ARBA" id="ARBA00004123"/>
    </source>
</evidence>
<feature type="domain" description="TFIIS N-terminal" evidence="5">
    <location>
        <begin position="10"/>
        <end position="85"/>
    </location>
</feature>
<keyword evidence="7" id="KW-1185">Reference proteome</keyword>
<feature type="compositionally biased region" description="Basic and acidic residues" evidence="4">
    <location>
        <begin position="212"/>
        <end position="221"/>
    </location>
</feature>
<reference evidence="6" key="1">
    <citation type="submission" date="2025-05" db="UniProtKB">
        <authorList>
            <consortium name="EnsemblMetazoa"/>
        </authorList>
    </citation>
    <scope>IDENTIFICATION</scope>
</reference>
<dbReference type="SMART" id="SM00509">
    <property type="entry name" value="TFS2N"/>
    <property type="match status" value="1"/>
</dbReference>
<accession>A0ABM5IZK7</accession>
<dbReference type="PANTHER" id="PTHR15141">
    <property type="entry name" value="TRANSCRIPTION ELONGATION FACTOR B POLYPEPTIDE 3"/>
    <property type="match status" value="1"/>
</dbReference>
<dbReference type="PROSITE" id="PS51319">
    <property type="entry name" value="TFIIS_N"/>
    <property type="match status" value="1"/>
</dbReference>
<evidence type="ECO:0000313" key="7">
    <source>
        <dbReference type="Proteomes" id="UP001652700"/>
    </source>
</evidence>
<evidence type="ECO:0000256" key="3">
    <source>
        <dbReference type="PROSITE-ProRule" id="PRU00649"/>
    </source>
</evidence>
<dbReference type="RefSeq" id="XP_028152865.2">
    <property type="nucleotide sequence ID" value="XM_028297064.2"/>
</dbReference>
<dbReference type="PANTHER" id="PTHR15141:SF76">
    <property type="entry name" value="TRANSCRIPTION ELONGATION FACTOR B POLYPEPTIDE 3"/>
    <property type="match status" value="1"/>
</dbReference>
<feature type="compositionally biased region" description="Basic and acidic residues" evidence="4">
    <location>
        <begin position="266"/>
        <end position="371"/>
    </location>
</feature>
<feature type="compositionally biased region" description="Basic and acidic residues" evidence="4">
    <location>
        <begin position="108"/>
        <end position="119"/>
    </location>
</feature>
<feature type="compositionally biased region" description="Basic and acidic residues" evidence="4">
    <location>
        <begin position="494"/>
        <end position="510"/>
    </location>
</feature>
<comment type="subcellular location">
    <subcellularLocation>
        <location evidence="1 3">Nucleus</location>
    </subcellularLocation>
</comment>
<dbReference type="InterPro" id="IPR051870">
    <property type="entry name" value="Elongin-A_domain"/>
</dbReference>
<evidence type="ECO:0000313" key="6">
    <source>
        <dbReference type="EnsemblMetazoa" id="XP_028152865.2"/>
    </source>
</evidence>
<keyword evidence="2 3" id="KW-0539">Nucleus</keyword>
<dbReference type="Pfam" id="PF08711">
    <property type="entry name" value="Med26"/>
    <property type="match status" value="1"/>
</dbReference>
<name>A0ABM5IZK7_DIAVI</name>
<feature type="compositionally biased region" description="Basic and acidic residues" evidence="4">
    <location>
        <begin position="380"/>
        <end position="457"/>
    </location>
</feature>
<dbReference type="Gene3D" id="6.10.250.3180">
    <property type="match status" value="1"/>
</dbReference>
<protein>
    <recommendedName>
        <fullName evidence="5">TFIIS N-terminal domain-containing protein</fullName>
    </recommendedName>
</protein>
<organism evidence="6 7">
    <name type="scientific">Diabrotica virgifera virgifera</name>
    <name type="common">western corn rootworm</name>
    <dbReference type="NCBI Taxonomy" id="50390"/>
    <lineage>
        <taxon>Eukaryota</taxon>
        <taxon>Metazoa</taxon>
        <taxon>Ecdysozoa</taxon>
        <taxon>Arthropoda</taxon>
        <taxon>Hexapoda</taxon>
        <taxon>Insecta</taxon>
        <taxon>Pterygota</taxon>
        <taxon>Neoptera</taxon>
        <taxon>Endopterygota</taxon>
        <taxon>Coleoptera</taxon>
        <taxon>Polyphaga</taxon>
        <taxon>Cucujiformia</taxon>
        <taxon>Chrysomeloidea</taxon>
        <taxon>Chrysomelidae</taxon>
        <taxon>Galerucinae</taxon>
        <taxon>Diabroticina</taxon>
        <taxon>Diabroticites</taxon>
        <taxon>Diabrotica</taxon>
    </lineage>
</organism>
<feature type="region of interest" description="Disordered" evidence="4">
    <location>
        <begin position="87"/>
        <end position="458"/>
    </location>
</feature>
<proteinExistence type="predicted"/>
<dbReference type="Proteomes" id="UP001652700">
    <property type="component" value="Unplaced"/>
</dbReference>
<evidence type="ECO:0000256" key="2">
    <source>
        <dbReference type="ARBA" id="ARBA00023242"/>
    </source>
</evidence>
<feature type="compositionally biased region" description="Basic residues" evidence="4">
    <location>
        <begin position="222"/>
        <end position="236"/>
    </location>
</feature>
<feature type="compositionally biased region" description="Basic and acidic residues" evidence="4">
    <location>
        <begin position="171"/>
        <end position="181"/>
    </location>
</feature>
<dbReference type="InterPro" id="IPR003617">
    <property type="entry name" value="TFIIS/CRSP70_N_sub"/>
</dbReference>